<evidence type="ECO:0000313" key="10">
    <source>
        <dbReference type="EMBL" id="CDW72345.1"/>
    </source>
</evidence>
<feature type="compositionally biased region" description="Basic residues" evidence="8">
    <location>
        <begin position="601"/>
        <end position="613"/>
    </location>
</feature>
<dbReference type="GO" id="GO:0043022">
    <property type="term" value="F:ribosome binding"/>
    <property type="evidence" value="ECO:0007669"/>
    <property type="project" value="TreeGrafter"/>
</dbReference>
<organism evidence="10 11">
    <name type="scientific">Stylonychia lemnae</name>
    <name type="common">Ciliate</name>
    <dbReference type="NCBI Taxonomy" id="5949"/>
    <lineage>
        <taxon>Eukaryota</taxon>
        <taxon>Sar</taxon>
        <taxon>Alveolata</taxon>
        <taxon>Ciliophora</taxon>
        <taxon>Intramacronucleata</taxon>
        <taxon>Spirotrichea</taxon>
        <taxon>Stichotrichia</taxon>
        <taxon>Sporadotrichida</taxon>
        <taxon>Oxytrichidae</taxon>
        <taxon>Stylonychinae</taxon>
        <taxon>Stylonychia</taxon>
    </lineage>
</organism>
<name>A0A077ZSQ8_STYLE</name>
<evidence type="ECO:0000256" key="6">
    <source>
        <dbReference type="ARBA" id="ARBA00022845"/>
    </source>
</evidence>
<dbReference type="InterPro" id="IPR013979">
    <property type="entry name" value="TIF_beta_prop-like"/>
</dbReference>
<dbReference type="PANTHER" id="PTHR13227">
    <property type="entry name" value="EUKARYOTIC TRANSLATION INITIATION FACTOR 2A"/>
    <property type="match status" value="1"/>
</dbReference>
<keyword evidence="5" id="KW-0677">Repeat</keyword>
<proteinExistence type="inferred from homology"/>
<dbReference type="InterPro" id="IPR015943">
    <property type="entry name" value="WD40/YVTN_repeat-like_dom_sf"/>
</dbReference>
<evidence type="ECO:0000313" key="11">
    <source>
        <dbReference type="Proteomes" id="UP000039865"/>
    </source>
</evidence>
<dbReference type="Gene3D" id="2.130.10.10">
    <property type="entry name" value="YVTN repeat-like/Quinoprotein amine dehydrogenase"/>
    <property type="match status" value="1"/>
</dbReference>
<evidence type="ECO:0000256" key="1">
    <source>
        <dbReference type="ARBA" id="ARBA00009573"/>
    </source>
</evidence>
<dbReference type="GO" id="GO:0003743">
    <property type="term" value="F:translation initiation factor activity"/>
    <property type="evidence" value="ECO:0007669"/>
    <property type="project" value="UniProtKB-KW"/>
</dbReference>
<dbReference type="GO" id="GO:0003729">
    <property type="term" value="F:mRNA binding"/>
    <property type="evidence" value="ECO:0007669"/>
    <property type="project" value="TreeGrafter"/>
</dbReference>
<dbReference type="Proteomes" id="UP000039865">
    <property type="component" value="Unassembled WGS sequence"/>
</dbReference>
<keyword evidence="11" id="KW-1185">Reference proteome</keyword>
<dbReference type="Pfam" id="PF08662">
    <property type="entry name" value="eIF2A"/>
    <property type="match status" value="1"/>
</dbReference>
<gene>
    <name evidence="10" type="primary">Contig7184.g7691</name>
    <name evidence="10" type="ORF">STYLEM_1304</name>
</gene>
<keyword evidence="3 10" id="KW-0396">Initiation factor</keyword>
<dbReference type="GO" id="GO:0006417">
    <property type="term" value="P:regulation of translation"/>
    <property type="evidence" value="ECO:0007669"/>
    <property type="project" value="UniProtKB-KW"/>
</dbReference>
<feature type="domain" description="Translation initiation factor beta propellor-like" evidence="9">
    <location>
        <begin position="276"/>
        <end position="461"/>
    </location>
</feature>
<dbReference type="GO" id="GO:0000049">
    <property type="term" value="F:tRNA binding"/>
    <property type="evidence" value="ECO:0007669"/>
    <property type="project" value="TreeGrafter"/>
</dbReference>
<sequence>MEGGSKFVANSIFNLQEEQKVQSNPLVQRILTISSQGAEFHKLTQTGSTPRETTVELDKDFPVYKTAITGKFAPFKGQFAVIVDSMGLHWVDTQTGKEIRFVDQYAVTAIDFSPRDTYLITSEKYNAGKKNLLVWNTQTGREVAQFEWKKQSKEGPKSIKFSKDERFCARLSSKTSIDFYQDGDFSQPKAIIVANQQTLGKKTDPNDNQKAKSLWFDGVDFIPVCTDKSGQQQLHYMVAWQNSEGLTESNDQSGNVYFFDLNSSIERPKFNVQCSKAQEIYLRPSPTGAAILIWSQNYVDSSGKSYYGEHCLQYIQLVGGKSRVFVPVFDGMIHDVKWSAFGDYFIVISGTQPAVATLYDQDSNPLFEFGKRYRNTIRIDPFSNAAIIGGFGNLAGEIDVWNLEKHIEFGKTKSYCAVGIDWAPNGLYFMTGVLYERVKVDNDVKIFLANGQFLHTIDFNHRELNEIHWQPFEKGILPKPNLNSLGKAQEEVKQQAQPKKWFRPPGGNSVFSQIMRQEMSKTNEKGPKQVDKTAYNDLMNVQAQQHATILANSNQNTQNPSQDPPIAQEAWRKNFGSIVHEPKQTSQPLANEYPIEEQKLSKHAKRRAKKKQKVVVCEGDQHQQLNDY</sequence>
<keyword evidence="6" id="KW-0810">Translation regulation</keyword>
<dbReference type="OrthoDB" id="2194683at2759"/>
<evidence type="ECO:0000256" key="8">
    <source>
        <dbReference type="SAM" id="MobiDB-lite"/>
    </source>
</evidence>
<dbReference type="PANTHER" id="PTHR13227:SF0">
    <property type="entry name" value="EUKARYOTIC TRANSLATION INITIATION FACTOR 2A"/>
    <property type="match status" value="1"/>
</dbReference>
<evidence type="ECO:0000259" key="9">
    <source>
        <dbReference type="Pfam" id="PF08662"/>
    </source>
</evidence>
<evidence type="ECO:0000256" key="4">
    <source>
        <dbReference type="ARBA" id="ARBA00022574"/>
    </source>
</evidence>
<evidence type="ECO:0000256" key="7">
    <source>
        <dbReference type="ARBA" id="ARBA00022917"/>
    </source>
</evidence>
<dbReference type="AlphaFoldDB" id="A0A077ZSQ8"/>
<evidence type="ECO:0000256" key="2">
    <source>
        <dbReference type="ARBA" id="ARBA00013819"/>
    </source>
</evidence>
<dbReference type="InParanoid" id="A0A077ZSQ8"/>
<keyword evidence="7" id="KW-0648">Protein biosynthesis</keyword>
<dbReference type="GO" id="GO:0022627">
    <property type="term" value="C:cytosolic small ribosomal subunit"/>
    <property type="evidence" value="ECO:0007669"/>
    <property type="project" value="TreeGrafter"/>
</dbReference>
<comment type="similarity">
    <text evidence="1">Belongs to the WD repeat EIF2A family.</text>
</comment>
<dbReference type="EMBL" id="CCKQ01001240">
    <property type="protein sequence ID" value="CDW72345.1"/>
    <property type="molecule type" value="Genomic_DNA"/>
</dbReference>
<reference evidence="10 11" key="1">
    <citation type="submission" date="2014-06" db="EMBL/GenBank/DDBJ databases">
        <authorList>
            <person name="Swart Estienne"/>
        </authorList>
    </citation>
    <scope>NUCLEOTIDE SEQUENCE [LARGE SCALE GENOMIC DNA]</scope>
    <source>
        <strain evidence="10 11">130c</strain>
    </source>
</reference>
<evidence type="ECO:0000256" key="5">
    <source>
        <dbReference type="ARBA" id="ARBA00022737"/>
    </source>
</evidence>
<accession>A0A077ZSQ8</accession>
<dbReference type="SUPFAM" id="SSF69322">
    <property type="entry name" value="Tricorn protease domain 2"/>
    <property type="match status" value="1"/>
</dbReference>
<dbReference type="InterPro" id="IPR011387">
    <property type="entry name" value="TIF2A"/>
</dbReference>
<evidence type="ECO:0000256" key="3">
    <source>
        <dbReference type="ARBA" id="ARBA00022540"/>
    </source>
</evidence>
<feature type="region of interest" description="Disordered" evidence="8">
    <location>
        <begin position="581"/>
        <end position="628"/>
    </location>
</feature>
<keyword evidence="4" id="KW-0853">WD repeat</keyword>
<protein>
    <recommendedName>
        <fullName evidence="2">Eukaryotic translation initiation factor 2A</fullName>
    </recommendedName>
</protein>
<dbReference type="OMA" id="MQARWPA"/>